<proteinExistence type="predicted"/>
<dbReference type="EMBL" id="AP022038">
    <property type="protein sequence ID" value="BBR40651.1"/>
    <property type="molecule type" value="Genomic_DNA"/>
</dbReference>
<reference evidence="1 2" key="1">
    <citation type="submission" date="2019-12" db="EMBL/GenBank/DDBJ databases">
        <title>complete genome sequences of Aeromonas veronii str. WP3-W19-ESBL-03 isolated from wastewater treatment plant effluent.</title>
        <authorList>
            <person name="Sekizuka T."/>
            <person name="Itokawa K."/>
            <person name="Yatsu K."/>
            <person name="Inamine Y."/>
            <person name="Kuroda M."/>
        </authorList>
    </citation>
    <scope>NUCLEOTIDE SEQUENCE [LARGE SCALE GENOMIC DNA]</scope>
    <source>
        <strain evidence="1 2">WP3-W19-ESBL-03</strain>
    </source>
</reference>
<dbReference type="PANTHER" id="PTHR47112">
    <property type="entry name" value="PX DOMAIN-CONTAINING PROTEIN"/>
    <property type="match status" value="1"/>
</dbReference>
<protein>
    <recommendedName>
        <fullName evidence="3">Permuted papain-like amidase YaeF/Yiix C92 family enzyme</fullName>
    </recommendedName>
</protein>
<dbReference type="SUPFAM" id="SSF54001">
    <property type="entry name" value="Cysteine proteinases"/>
    <property type="match status" value="1"/>
</dbReference>
<sequence length="205" mass="23106">MKYQDIRSQLKTGDILLFSGKGGISDGIKFFTLSNWSHVGMVYRFDDPLDPLGSIFCWESTTLSDISDADTGKLTKGVQRVELSERLEKCFAKGYQISIRQLSKPLTIDMITRLNAFRHEVSGRPYEKSKIELIKSAYDGIFGKNNEDLSSLFCSELVAEAYQHMGLLSESRSSNEFTPKDFSSEKTLPLELGYTLQNETTISDL</sequence>
<evidence type="ECO:0000313" key="2">
    <source>
        <dbReference type="Proteomes" id="UP000515442"/>
    </source>
</evidence>
<dbReference type="AlphaFoldDB" id="A0A6S5CKV0"/>
<evidence type="ECO:0008006" key="3">
    <source>
        <dbReference type="Google" id="ProtNLM"/>
    </source>
</evidence>
<dbReference type="Gene3D" id="3.90.1720.10">
    <property type="entry name" value="endopeptidase domain like (from Nostoc punctiforme)"/>
    <property type="match status" value="1"/>
</dbReference>
<dbReference type="RefSeq" id="WP_182937977.1">
    <property type="nucleotide sequence ID" value="NZ_AP022038.1"/>
</dbReference>
<dbReference type="Proteomes" id="UP000515442">
    <property type="component" value="Chromosome"/>
</dbReference>
<dbReference type="InterPro" id="IPR038765">
    <property type="entry name" value="Papain-like_cys_pep_sf"/>
</dbReference>
<accession>A0A6S5CKV0</accession>
<gene>
    <name evidence="1" type="ORF">WP3W19E03_31760</name>
</gene>
<name>A0A6S5CKV0_AERVE</name>
<evidence type="ECO:0000313" key="1">
    <source>
        <dbReference type="EMBL" id="BBR40651.1"/>
    </source>
</evidence>
<dbReference type="PANTHER" id="PTHR47112:SF1">
    <property type="entry name" value="PX DOMAIN-CONTAINING PROTEIN"/>
    <property type="match status" value="1"/>
</dbReference>
<organism evidence="1 2">
    <name type="scientific">Aeromonas veronii</name>
    <dbReference type="NCBI Taxonomy" id="654"/>
    <lineage>
        <taxon>Bacteria</taxon>
        <taxon>Pseudomonadati</taxon>
        <taxon>Pseudomonadota</taxon>
        <taxon>Gammaproteobacteria</taxon>
        <taxon>Aeromonadales</taxon>
        <taxon>Aeromonadaceae</taxon>
        <taxon>Aeromonas</taxon>
    </lineage>
</organism>